<sequence>MKDGGWGGRGDNELVDLRLGWLVLAGVWWVGGCGDGGGVRVLVRWGGVLGGGLVRQGKVSWGGRRVAWYDGKGGGVGGGLLVGIDIEN</sequence>
<proteinExistence type="predicted"/>
<reference evidence="1 2" key="1">
    <citation type="submission" date="2024-04" db="EMBL/GenBank/DDBJ databases">
        <authorList>
            <person name="Waldvogel A.-M."/>
            <person name="Schoenle A."/>
        </authorList>
    </citation>
    <scope>NUCLEOTIDE SEQUENCE [LARGE SCALE GENOMIC DNA]</scope>
</reference>
<evidence type="ECO:0000313" key="1">
    <source>
        <dbReference type="EMBL" id="CAL1598974.1"/>
    </source>
</evidence>
<dbReference type="EMBL" id="OZ035845">
    <property type="protein sequence ID" value="CAL1598974.1"/>
    <property type="molecule type" value="Genomic_DNA"/>
</dbReference>
<organism evidence="1 2">
    <name type="scientific">Knipowitschia caucasica</name>
    <name type="common">Caucasian dwarf goby</name>
    <name type="synonym">Pomatoschistus caucasicus</name>
    <dbReference type="NCBI Taxonomy" id="637954"/>
    <lineage>
        <taxon>Eukaryota</taxon>
        <taxon>Metazoa</taxon>
        <taxon>Chordata</taxon>
        <taxon>Craniata</taxon>
        <taxon>Vertebrata</taxon>
        <taxon>Euteleostomi</taxon>
        <taxon>Actinopterygii</taxon>
        <taxon>Neopterygii</taxon>
        <taxon>Teleostei</taxon>
        <taxon>Neoteleostei</taxon>
        <taxon>Acanthomorphata</taxon>
        <taxon>Gobiaria</taxon>
        <taxon>Gobiiformes</taxon>
        <taxon>Gobioidei</taxon>
        <taxon>Gobiidae</taxon>
        <taxon>Gobiinae</taxon>
        <taxon>Knipowitschia</taxon>
    </lineage>
</organism>
<protein>
    <submittedName>
        <fullName evidence="1">Uncharacterized protein</fullName>
    </submittedName>
</protein>
<accession>A0AAV2LHD5</accession>
<dbReference type="AlphaFoldDB" id="A0AAV2LHD5"/>
<dbReference type="PROSITE" id="PS51257">
    <property type="entry name" value="PROKAR_LIPOPROTEIN"/>
    <property type="match status" value="1"/>
</dbReference>
<gene>
    <name evidence="1" type="ORF">KC01_LOCUS27323</name>
</gene>
<dbReference type="Proteomes" id="UP001497482">
    <property type="component" value="Chromosome 23"/>
</dbReference>
<keyword evidence="2" id="KW-1185">Reference proteome</keyword>
<evidence type="ECO:0000313" key="2">
    <source>
        <dbReference type="Proteomes" id="UP001497482"/>
    </source>
</evidence>
<name>A0AAV2LHD5_KNICA</name>